<keyword evidence="3" id="KW-1133">Transmembrane helix</keyword>
<name>A0A418NLR5_9SPHN</name>
<keyword evidence="3" id="KW-0812">Transmembrane</keyword>
<protein>
    <submittedName>
        <fullName evidence="6">HlyD family secretion protein</fullName>
    </submittedName>
</protein>
<evidence type="ECO:0000313" key="6">
    <source>
        <dbReference type="EMBL" id="RIV81035.1"/>
    </source>
</evidence>
<dbReference type="Pfam" id="PF25919">
    <property type="entry name" value="BSH_CusB"/>
    <property type="match status" value="1"/>
</dbReference>
<dbReference type="Gene3D" id="2.40.50.100">
    <property type="match status" value="1"/>
</dbReference>
<dbReference type="PANTHER" id="PTHR30386:SF24">
    <property type="entry name" value="MULTIDRUG RESISTANCE EFFLUX PUMP"/>
    <property type="match status" value="1"/>
</dbReference>
<feature type="domain" description="CusB-like barrel-sandwich hybrid" evidence="4">
    <location>
        <begin position="73"/>
        <end position="265"/>
    </location>
</feature>
<keyword evidence="7" id="KW-1185">Reference proteome</keyword>
<dbReference type="SUPFAM" id="SSF111369">
    <property type="entry name" value="HlyD-like secretion proteins"/>
    <property type="match status" value="2"/>
</dbReference>
<reference evidence="6 7" key="1">
    <citation type="submission" date="2018-08" db="EMBL/GenBank/DDBJ databases">
        <title>Altererythrobacter sp.Ery1 and Ery12, the genome sequencing of novel strains in genus Alterythrobacter.</title>
        <authorList>
            <person name="Cheng H."/>
            <person name="Wu Y.-H."/>
            <person name="Fang C."/>
            <person name="Xu X.-W."/>
        </authorList>
    </citation>
    <scope>NUCLEOTIDE SEQUENCE [LARGE SCALE GENOMIC DNA]</scope>
    <source>
        <strain evidence="6 7">Ery1</strain>
    </source>
</reference>
<dbReference type="PRINTS" id="PR01490">
    <property type="entry name" value="RTXTOXIND"/>
</dbReference>
<accession>A0A418NLR5</accession>
<dbReference type="EMBL" id="QXFK01000006">
    <property type="protein sequence ID" value="RIV81035.1"/>
    <property type="molecule type" value="Genomic_DNA"/>
</dbReference>
<evidence type="ECO:0000256" key="2">
    <source>
        <dbReference type="SAM" id="MobiDB-lite"/>
    </source>
</evidence>
<feature type="transmembrane region" description="Helical" evidence="3">
    <location>
        <begin position="30"/>
        <end position="50"/>
    </location>
</feature>
<dbReference type="InterPro" id="IPR050739">
    <property type="entry name" value="MFP"/>
</dbReference>
<organism evidence="6 7">
    <name type="scientific">Pelagerythrobacter aerophilus</name>
    <dbReference type="NCBI Taxonomy" id="2306995"/>
    <lineage>
        <taxon>Bacteria</taxon>
        <taxon>Pseudomonadati</taxon>
        <taxon>Pseudomonadota</taxon>
        <taxon>Alphaproteobacteria</taxon>
        <taxon>Sphingomonadales</taxon>
        <taxon>Erythrobacteraceae</taxon>
        <taxon>Pelagerythrobacter</taxon>
    </lineage>
</organism>
<keyword evidence="3" id="KW-0472">Membrane</keyword>
<dbReference type="Gene3D" id="1.10.287.470">
    <property type="entry name" value="Helix hairpin bin"/>
    <property type="match status" value="1"/>
</dbReference>
<dbReference type="Pfam" id="PF25954">
    <property type="entry name" value="Beta-barrel_RND_2"/>
    <property type="match status" value="1"/>
</dbReference>
<evidence type="ECO:0000256" key="1">
    <source>
        <dbReference type="SAM" id="Coils"/>
    </source>
</evidence>
<dbReference type="PANTHER" id="PTHR30386">
    <property type="entry name" value="MEMBRANE FUSION SUBUNIT OF EMRAB-TOLC MULTIDRUG EFFLUX PUMP"/>
    <property type="match status" value="1"/>
</dbReference>
<evidence type="ECO:0000259" key="5">
    <source>
        <dbReference type="Pfam" id="PF25954"/>
    </source>
</evidence>
<evidence type="ECO:0000313" key="7">
    <source>
        <dbReference type="Proteomes" id="UP000285092"/>
    </source>
</evidence>
<dbReference type="OrthoDB" id="9811754at2"/>
<feature type="coiled-coil region" evidence="1">
    <location>
        <begin position="177"/>
        <end position="232"/>
    </location>
</feature>
<keyword evidence="1" id="KW-0175">Coiled coil</keyword>
<evidence type="ECO:0000259" key="4">
    <source>
        <dbReference type="Pfam" id="PF25919"/>
    </source>
</evidence>
<feature type="region of interest" description="Disordered" evidence="2">
    <location>
        <begin position="1"/>
        <end position="23"/>
    </location>
</feature>
<evidence type="ECO:0000256" key="3">
    <source>
        <dbReference type="SAM" id="Phobius"/>
    </source>
</evidence>
<dbReference type="AlphaFoldDB" id="A0A418NLR5"/>
<proteinExistence type="predicted"/>
<dbReference type="Gene3D" id="2.40.30.170">
    <property type="match status" value="1"/>
</dbReference>
<sequence>MARSEIIMADETAGASDEGARPTGLSSPRVRLGLLIAGILVLLAGSYWYYNHQTYGRFQQSTDNAYIAADSVIISPKIAGYVERVLVTENQTVASGDALVQLDVRDYRAQTNQVEAQIAASLAGADTVRAQQQEQDAAIAQARAQLAAASAQAGLAAEQVVRYRPLAASGAEPRERLDQLEAQAREAQAQVAAARAALTAAQRRQNTLSEQIDQANSQANAARAQLEAARLNLSSTTLQASISGRVGDLTVRPGQFVQPGQRLMSLVPTDRLYVTANFKETQLGLVRPGQPVTLEIDALPDLELLGRVESIAPGTGAEFSILPPQNATGNFTKIVQRVPVRISIQASPEILRLLVPGMSVVASVDTRAARDQLDSIRNAAGD</sequence>
<comment type="caution">
    <text evidence="6">The sequence shown here is derived from an EMBL/GenBank/DDBJ whole genome shotgun (WGS) entry which is preliminary data.</text>
</comment>
<gene>
    <name evidence="6" type="ORF">D2V04_01420</name>
</gene>
<dbReference type="InterPro" id="IPR058792">
    <property type="entry name" value="Beta-barrel_RND_2"/>
</dbReference>
<feature type="domain" description="CusB-like beta-barrel" evidence="5">
    <location>
        <begin position="274"/>
        <end position="315"/>
    </location>
</feature>
<dbReference type="InterPro" id="IPR058790">
    <property type="entry name" value="BSH_CusB"/>
</dbReference>
<dbReference type="Proteomes" id="UP000285092">
    <property type="component" value="Unassembled WGS sequence"/>
</dbReference>
<dbReference type="GO" id="GO:0055085">
    <property type="term" value="P:transmembrane transport"/>
    <property type="evidence" value="ECO:0007669"/>
    <property type="project" value="InterPro"/>
</dbReference>